<proteinExistence type="predicted"/>
<dbReference type="EMBL" id="VDEP01000305">
    <property type="protein sequence ID" value="KAA1109281.1"/>
    <property type="molecule type" value="Genomic_DNA"/>
</dbReference>
<evidence type="ECO:0000313" key="2">
    <source>
        <dbReference type="EMBL" id="KAA1106232.1"/>
    </source>
</evidence>
<comment type="caution">
    <text evidence="2">The sequence shown here is derived from an EMBL/GenBank/DDBJ whole genome shotgun (WGS) entry which is preliminary data.</text>
</comment>
<gene>
    <name evidence="2" type="ORF">PGT21_031495</name>
    <name evidence="3" type="ORF">PGTUg99_025815</name>
</gene>
<keyword evidence="1" id="KW-0732">Signal</keyword>
<accession>A0A5B0PZ96</accession>
<sequence length="105" mass="12215">MTCMKLMFILSAIPSLLLAQAIETEPAELLPFEVLCEHQNSQEALEHVPCNTPYTCVHGFRHEACPITRARKFSRCRICTVHWNFHFLLDCKNHPHTRVECDEHQ</sequence>
<evidence type="ECO:0000313" key="3">
    <source>
        <dbReference type="EMBL" id="KAA1109281.1"/>
    </source>
</evidence>
<evidence type="ECO:0000313" key="4">
    <source>
        <dbReference type="Proteomes" id="UP000324748"/>
    </source>
</evidence>
<feature type="signal peptide" evidence="1">
    <location>
        <begin position="1"/>
        <end position="19"/>
    </location>
</feature>
<dbReference type="EMBL" id="VSWC01000040">
    <property type="protein sequence ID" value="KAA1106232.1"/>
    <property type="molecule type" value="Genomic_DNA"/>
</dbReference>
<organism evidence="2 4">
    <name type="scientific">Puccinia graminis f. sp. tritici</name>
    <dbReference type="NCBI Taxonomy" id="56615"/>
    <lineage>
        <taxon>Eukaryota</taxon>
        <taxon>Fungi</taxon>
        <taxon>Dikarya</taxon>
        <taxon>Basidiomycota</taxon>
        <taxon>Pucciniomycotina</taxon>
        <taxon>Pucciniomycetes</taxon>
        <taxon>Pucciniales</taxon>
        <taxon>Pucciniaceae</taxon>
        <taxon>Puccinia</taxon>
    </lineage>
</organism>
<dbReference type="Proteomes" id="UP000325313">
    <property type="component" value="Unassembled WGS sequence"/>
</dbReference>
<dbReference type="Proteomes" id="UP000324748">
    <property type="component" value="Unassembled WGS sequence"/>
</dbReference>
<evidence type="ECO:0000256" key="1">
    <source>
        <dbReference type="SAM" id="SignalP"/>
    </source>
</evidence>
<evidence type="ECO:0008006" key="6">
    <source>
        <dbReference type="Google" id="ProtNLM"/>
    </source>
</evidence>
<reference evidence="4 5" key="1">
    <citation type="submission" date="2019-05" db="EMBL/GenBank/DDBJ databases">
        <title>Emergence of the Ug99 lineage of the wheat stem rust pathogen through somatic hybridization.</title>
        <authorList>
            <person name="Li F."/>
            <person name="Upadhyaya N.M."/>
            <person name="Sperschneider J."/>
            <person name="Matny O."/>
            <person name="Nguyen-Phuc H."/>
            <person name="Mago R."/>
            <person name="Raley C."/>
            <person name="Miller M.E."/>
            <person name="Silverstein K.A.T."/>
            <person name="Henningsen E."/>
            <person name="Hirsch C.D."/>
            <person name="Visser B."/>
            <person name="Pretorius Z.A."/>
            <person name="Steffenson B.J."/>
            <person name="Schwessinger B."/>
            <person name="Dodds P.N."/>
            <person name="Figueroa M."/>
        </authorList>
    </citation>
    <scope>NUCLEOTIDE SEQUENCE [LARGE SCALE GENOMIC DNA]</scope>
    <source>
        <strain evidence="2">21-0</strain>
        <strain evidence="3 5">Ug99</strain>
    </source>
</reference>
<dbReference type="AlphaFoldDB" id="A0A5B0PZ96"/>
<feature type="chain" id="PRO_5036137858" description="Secreted protein" evidence="1">
    <location>
        <begin position="20"/>
        <end position="105"/>
    </location>
</feature>
<keyword evidence="4" id="KW-1185">Reference proteome</keyword>
<protein>
    <recommendedName>
        <fullName evidence="6">Secreted protein</fullName>
    </recommendedName>
</protein>
<evidence type="ECO:0000313" key="5">
    <source>
        <dbReference type="Proteomes" id="UP000325313"/>
    </source>
</evidence>
<name>A0A5B0PZ96_PUCGR</name>